<protein>
    <submittedName>
        <fullName evidence="1">Uncharacterized protein</fullName>
    </submittedName>
</protein>
<organism evidence="1 2">
    <name type="scientific">Pseudobacteroides cellulosolvens ATCC 35603 = DSM 2933</name>
    <dbReference type="NCBI Taxonomy" id="398512"/>
    <lineage>
        <taxon>Bacteria</taxon>
        <taxon>Bacillati</taxon>
        <taxon>Bacillota</taxon>
        <taxon>Clostridia</taxon>
        <taxon>Eubacteriales</taxon>
        <taxon>Oscillospiraceae</taxon>
        <taxon>Pseudobacteroides</taxon>
    </lineage>
</organism>
<sequence>MKIDINTRFGIEIIVNKDEKQKMLNDFIGVYKKAVPFLKWYKDPARTKAEKDKYRQQNKNATWSITWAYKILKIAGYTDDELKKQLKV</sequence>
<dbReference type="STRING" id="398512.Bccel_0082"/>
<gene>
    <name evidence="1" type="ORF">Bccel_0082</name>
</gene>
<comment type="caution">
    <text evidence="1">The sequence shown here is derived from an EMBL/GenBank/DDBJ whole genome shotgun (WGS) entry which is preliminary data.</text>
</comment>
<dbReference type="EMBL" id="LGTC01000001">
    <property type="protein sequence ID" value="KNY24825.1"/>
    <property type="molecule type" value="Genomic_DNA"/>
</dbReference>
<keyword evidence="2" id="KW-1185">Reference proteome</keyword>
<dbReference type="Proteomes" id="UP000036923">
    <property type="component" value="Unassembled WGS sequence"/>
</dbReference>
<name>A0A0L6JGK6_9FIRM</name>
<dbReference type="AlphaFoldDB" id="A0A0L6JGK6"/>
<accession>A0A0L6JGK6</accession>
<reference evidence="2" key="1">
    <citation type="submission" date="2015-07" db="EMBL/GenBank/DDBJ databases">
        <title>Near-Complete Genome Sequence of the Cellulolytic Bacterium Bacteroides (Pseudobacteroides) cellulosolvens ATCC 35603.</title>
        <authorList>
            <person name="Dassa B."/>
            <person name="Utturkar S.M."/>
            <person name="Klingeman D.M."/>
            <person name="Hurt R.A."/>
            <person name="Keller M."/>
            <person name="Xu J."/>
            <person name="Reddy Y.H.K."/>
            <person name="Borovok I."/>
            <person name="Grinberg I.R."/>
            <person name="Lamed R."/>
            <person name="Zhivin O."/>
            <person name="Bayer E.A."/>
            <person name="Brown S.D."/>
        </authorList>
    </citation>
    <scope>NUCLEOTIDE SEQUENCE [LARGE SCALE GENOMIC DNA]</scope>
    <source>
        <strain evidence="2">DSM 2933</strain>
    </source>
</reference>
<evidence type="ECO:0000313" key="1">
    <source>
        <dbReference type="EMBL" id="KNY24825.1"/>
    </source>
</evidence>
<proteinExistence type="predicted"/>
<dbReference type="RefSeq" id="WP_036939385.1">
    <property type="nucleotide sequence ID" value="NZ_JQKC01000009.1"/>
</dbReference>
<evidence type="ECO:0000313" key="2">
    <source>
        <dbReference type="Proteomes" id="UP000036923"/>
    </source>
</evidence>